<feature type="compositionally biased region" description="Pro residues" evidence="1">
    <location>
        <begin position="72"/>
        <end position="84"/>
    </location>
</feature>
<accession>A0AAD3DD98</accession>
<feature type="non-terminal residue" evidence="2">
    <location>
        <position position="162"/>
    </location>
</feature>
<feature type="non-terminal residue" evidence="2">
    <location>
        <position position="1"/>
    </location>
</feature>
<feature type="region of interest" description="Disordered" evidence="1">
    <location>
        <begin position="69"/>
        <end position="95"/>
    </location>
</feature>
<gene>
    <name evidence="2" type="ORF">Agub_g180</name>
</gene>
<organism evidence="2 3">
    <name type="scientific">Astrephomene gubernaculifera</name>
    <dbReference type="NCBI Taxonomy" id="47775"/>
    <lineage>
        <taxon>Eukaryota</taxon>
        <taxon>Viridiplantae</taxon>
        <taxon>Chlorophyta</taxon>
        <taxon>core chlorophytes</taxon>
        <taxon>Chlorophyceae</taxon>
        <taxon>CS clade</taxon>
        <taxon>Chlamydomonadales</taxon>
        <taxon>Astrephomenaceae</taxon>
        <taxon>Astrephomene</taxon>
    </lineage>
</organism>
<evidence type="ECO:0000256" key="1">
    <source>
        <dbReference type="SAM" id="MobiDB-lite"/>
    </source>
</evidence>
<keyword evidence="3" id="KW-1185">Reference proteome</keyword>
<name>A0AAD3DD98_9CHLO</name>
<proteinExistence type="predicted"/>
<comment type="caution">
    <text evidence="2">The sequence shown here is derived from an EMBL/GenBank/DDBJ whole genome shotgun (WGS) entry which is preliminary data.</text>
</comment>
<evidence type="ECO:0000313" key="2">
    <source>
        <dbReference type="EMBL" id="GFR39701.1"/>
    </source>
</evidence>
<reference evidence="2 3" key="1">
    <citation type="journal article" date="2021" name="Sci. Rep.">
        <title>Genome sequencing of the multicellular alga Astrephomene provides insights into convergent evolution of germ-soma differentiation.</title>
        <authorList>
            <person name="Yamashita S."/>
            <person name="Yamamoto K."/>
            <person name="Matsuzaki R."/>
            <person name="Suzuki S."/>
            <person name="Yamaguchi H."/>
            <person name="Hirooka S."/>
            <person name="Minakuchi Y."/>
            <person name="Miyagishima S."/>
            <person name="Kawachi M."/>
            <person name="Toyoda A."/>
            <person name="Nozaki H."/>
        </authorList>
    </citation>
    <scope>NUCLEOTIDE SEQUENCE [LARGE SCALE GENOMIC DNA]</scope>
    <source>
        <strain evidence="2 3">NIES-4017</strain>
    </source>
</reference>
<evidence type="ECO:0000313" key="3">
    <source>
        <dbReference type="Proteomes" id="UP001054857"/>
    </source>
</evidence>
<dbReference type="AlphaFoldDB" id="A0AAD3DD98"/>
<dbReference type="Proteomes" id="UP001054857">
    <property type="component" value="Unassembled WGS sequence"/>
</dbReference>
<dbReference type="EMBL" id="BMAR01000001">
    <property type="protein sequence ID" value="GFR39701.1"/>
    <property type="molecule type" value="Genomic_DNA"/>
</dbReference>
<sequence length="162" mass="16716">KRRLLSTGIACAVCWLPTYYWASHNHEVSTPVLSLLGLRLPGLPRAIIDSLYLCATLFAGPLLFYLHSLEGPQPPPPSPPPPPPRHTRAAAAAAATREADAAAAAVPVRAYGGHEFDVAAASGELRWRQRQGGDTAVAAAAEVDDGRCAGAEVGGGSGGNSS</sequence>
<protein>
    <submittedName>
        <fullName evidence="2">Uncharacterized protein</fullName>
    </submittedName>
</protein>